<feature type="binding site" evidence="12">
    <location>
        <position position="203"/>
    </location>
    <ligand>
        <name>Zn(2+)</name>
        <dbReference type="ChEBI" id="CHEBI:29105"/>
        <note>catalytic</note>
    </ligand>
</feature>
<keyword evidence="9 12" id="KW-1133">Transmembrane helix</keyword>
<evidence type="ECO:0000256" key="7">
    <source>
        <dbReference type="ARBA" id="ARBA00022801"/>
    </source>
</evidence>
<accession>A0A5M6ZC18</accession>
<evidence type="ECO:0000256" key="11">
    <source>
        <dbReference type="ARBA" id="ARBA00023136"/>
    </source>
</evidence>
<dbReference type="NCBIfam" id="NF002363">
    <property type="entry name" value="PRK01345.1"/>
    <property type="match status" value="1"/>
</dbReference>
<dbReference type="Proteomes" id="UP000325122">
    <property type="component" value="Unassembled WGS sequence"/>
</dbReference>
<evidence type="ECO:0000256" key="4">
    <source>
        <dbReference type="ARBA" id="ARBA00022670"/>
    </source>
</evidence>
<keyword evidence="5 12" id="KW-0812">Transmembrane</keyword>
<feature type="domain" description="Peptidase M48" evidence="13">
    <location>
        <begin position="78"/>
        <end position="279"/>
    </location>
</feature>
<dbReference type="EC" id="3.4.24.-" evidence="12"/>
<dbReference type="InterPro" id="IPR022919">
    <property type="entry name" value="Pept_M48_protease_HtpX"/>
</dbReference>
<feature type="transmembrane region" description="Helical" evidence="12">
    <location>
        <begin position="147"/>
        <end position="170"/>
    </location>
</feature>
<dbReference type="InterPro" id="IPR001915">
    <property type="entry name" value="Peptidase_M48"/>
</dbReference>
<feature type="transmembrane region" description="Helical" evidence="12">
    <location>
        <begin position="176"/>
        <end position="198"/>
    </location>
</feature>
<keyword evidence="11 12" id="KW-0472">Membrane</keyword>
<keyword evidence="15" id="KW-1185">Reference proteome</keyword>
<dbReference type="GO" id="GO:0006508">
    <property type="term" value="P:proteolysis"/>
    <property type="evidence" value="ECO:0007669"/>
    <property type="project" value="UniProtKB-KW"/>
</dbReference>
<evidence type="ECO:0000256" key="1">
    <source>
        <dbReference type="ARBA" id="ARBA00004651"/>
    </source>
</evidence>
<keyword evidence="10 12" id="KW-0482">Metalloprotease</keyword>
<feature type="binding site" evidence="12">
    <location>
        <position position="140"/>
    </location>
    <ligand>
        <name>Zn(2+)</name>
        <dbReference type="ChEBI" id="CHEBI:29105"/>
        <note>catalytic</note>
    </ligand>
</feature>
<dbReference type="InterPro" id="IPR050083">
    <property type="entry name" value="HtpX_protease"/>
</dbReference>
<comment type="similarity">
    <text evidence="2 12">Belongs to the peptidase M48B family.</text>
</comment>
<dbReference type="AlphaFoldDB" id="A0A5M6ZC18"/>
<dbReference type="PANTHER" id="PTHR43221:SF1">
    <property type="entry name" value="PROTEASE HTPX"/>
    <property type="match status" value="1"/>
</dbReference>
<keyword evidence="4 12" id="KW-0645">Protease</keyword>
<keyword evidence="3 12" id="KW-1003">Cell membrane</keyword>
<protein>
    <recommendedName>
        <fullName evidence="12">Protease HtpX homolog</fullName>
        <ecNumber evidence="12">3.4.24.-</ecNumber>
    </recommendedName>
</protein>
<comment type="subcellular location">
    <subcellularLocation>
        <location evidence="1 12">Cell membrane</location>
        <topology evidence="1 12">Multi-pass membrane protein</topology>
    </subcellularLocation>
</comment>
<reference evidence="14 15" key="1">
    <citation type="submission" date="2019-09" db="EMBL/GenBank/DDBJ databases">
        <authorList>
            <person name="Kevbrin V."/>
            <person name="Grouzdev D.S."/>
        </authorList>
    </citation>
    <scope>NUCLEOTIDE SEQUENCE [LARGE SCALE GENOMIC DNA]</scope>
    <source>
        <strain evidence="14 15">G-192</strain>
    </source>
</reference>
<evidence type="ECO:0000256" key="5">
    <source>
        <dbReference type="ARBA" id="ARBA00022692"/>
    </source>
</evidence>
<evidence type="ECO:0000259" key="13">
    <source>
        <dbReference type="Pfam" id="PF01435"/>
    </source>
</evidence>
<feature type="binding site" evidence="12">
    <location>
        <position position="136"/>
    </location>
    <ligand>
        <name>Zn(2+)</name>
        <dbReference type="ChEBI" id="CHEBI:29105"/>
        <note>catalytic</note>
    </ligand>
</feature>
<evidence type="ECO:0000256" key="2">
    <source>
        <dbReference type="ARBA" id="ARBA00009779"/>
    </source>
</evidence>
<evidence type="ECO:0000256" key="10">
    <source>
        <dbReference type="ARBA" id="ARBA00023049"/>
    </source>
</evidence>
<dbReference type="GO" id="GO:0004222">
    <property type="term" value="F:metalloendopeptidase activity"/>
    <property type="evidence" value="ECO:0007669"/>
    <property type="project" value="UniProtKB-UniRule"/>
</dbReference>
<dbReference type="RefSeq" id="WP_150023527.1">
    <property type="nucleotide sequence ID" value="NZ_VWOJ01000003.1"/>
</dbReference>
<evidence type="ECO:0000256" key="8">
    <source>
        <dbReference type="ARBA" id="ARBA00022833"/>
    </source>
</evidence>
<feature type="transmembrane region" description="Helical" evidence="12">
    <location>
        <begin position="32"/>
        <end position="50"/>
    </location>
</feature>
<dbReference type="GO" id="GO:0005886">
    <property type="term" value="C:plasma membrane"/>
    <property type="evidence" value="ECO:0007669"/>
    <property type="project" value="UniProtKB-SubCell"/>
</dbReference>
<sequence length="316" mass="33410">MTGNGLRTFMLLAALTALFMGVGYLIGGPGGAMLALGLAAAMNVFAFWNADKLMLRMHGAREILPDERDPRLYQFASDTARMAEGAGMPVPRIYVIDNPQPNAFATGRDPNNAAVAATTGLLAQLNREEVMGVMAHELAHVRTRDTLTMTVTATIAGAIGFLANFALFFGGRERGGLIAALALAILAPIAASLVQMAISRAREYEADRIGAEICGNPQWLASALEKIERGARRTINPSAERNPATAHMFIINPLNGQGADNLFSTHPATANRIARLREMGGAAPTPPAGPWGHHGAWGGAMEDEDARGGRFGGPWG</sequence>
<dbReference type="Gene3D" id="3.30.2010.10">
    <property type="entry name" value="Metalloproteases ('zincins'), catalytic domain"/>
    <property type="match status" value="1"/>
</dbReference>
<evidence type="ECO:0000256" key="6">
    <source>
        <dbReference type="ARBA" id="ARBA00022723"/>
    </source>
</evidence>
<evidence type="ECO:0000256" key="9">
    <source>
        <dbReference type="ARBA" id="ARBA00022989"/>
    </source>
</evidence>
<comment type="cofactor">
    <cofactor evidence="12">
        <name>Zn(2+)</name>
        <dbReference type="ChEBI" id="CHEBI:29105"/>
    </cofactor>
    <text evidence="12">Binds 1 zinc ion per subunit.</text>
</comment>
<dbReference type="Pfam" id="PF01435">
    <property type="entry name" value="Peptidase_M48"/>
    <property type="match status" value="1"/>
</dbReference>
<evidence type="ECO:0000313" key="14">
    <source>
        <dbReference type="EMBL" id="KAA5802276.1"/>
    </source>
</evidence>
<dbReference type="PANTHER" id="PTHR43221">
    <property type="entry name" value="PROTEASE HTPX"/>
    <property type="match status" value="1"/>
</dbReference>
<dbReference type="GO" id="GO:0008270">
    <property type="term" value="F:zinc ion binding"/>
    <property type="evidence" value="ECO:0007669"/>
    <property type="project" value="UniProtKB-UniRule"/>
</dbReference>
<evidence type="ECO:0000313" key="15">
    <source>
        <dbReference type="Proteomes" id="UP000325122"/>
    </source>
</evidence>
<organism evidence="14 15">
    <name type="scientific">Alkalicaulis satelles</name>
    <dbReference type="NCBI Taxonomy" id="2609175"/>
    <lineage>
        <taxon>Bacteria</taxon>
        <taxon>Pseudomonadati</taxon>
        <taxon>Pseudomonadota</taxon>
        <taxon>Alphaproteobacteria</taxon>
        <taxon>Maricaulales</taxon>
        <taxon>Maricaulaceae</taxon>
        <taxon>Alkalicaulis</taxon>
    </lineage>
</organism>
<evidence type="ECO:0000256" key="3">
    <source>
        <dbReference type="ARBA" id="ARBA00022475"/>
    </source>
</evidence>
<proteinExistence type="inferred from homology"/>
<keyword evidence="7 12" id="KW-0378">Hydrolase</keyword>
<name>A0A5M6ZC18_9PROT</name>
<evidence type="ECO:0000256" key="12">
    <source>
        <dbReference type="HAMAP-Rule" id="MF_00188"/>
    </source>
</evidence>
<feature type="active site" evidence="12">
    <location>
        <position position="137"/>
    </location>
</feature>
<comment type="caution">
    <text evidence="14">The sequence shown here is derived from an EMBL/GenBank/DDBJ whole genome shotgun (WGS) entry which is preliminary data.</text>
</comment>
<dbReference type="HAMAP" id="MF_00188">
    <property type="entry name" value="Pept_M48_protease_HtpX"/>
    <property type="match status" value="1"/>
</dbReference>
<keyword evidence="6 12" id="KW-0479">Metal-binding</keyword>
<dbReference type="NCBIfam" id="NF002826">
    <property type="entry name" value="PRK03001.1"/>
    <property type="match status" value="1"/>
</dbReference>
<gene>
    <name evidence="12 14" type="primary">htpX</name>
    <name evidence="14" type="ORF">F1654_10625</name>
</gene>
<dbReference type="EMBL" id="VWOJ01000003">
    <property type="protein sequence ID" value="KAA5802276.1"/>
    <property type="molecule type" value="Genomic_DNA"/>
</dbReference>
<keyword evidence="8 12" id="KW-0862">Zinc</keyword>
<feature type="transmembrane region" description="Helical" evidence="12">
    <location>
        <begin position="9"/>
        <end position="26"/>
    </location>
</feature>